<keyword evidence="5" id="KW-1185">Reference proteome</keyword>
<evidence type="ECO:0000256" key="2">
    <source>
        <dbReference type="ARBA" id="ARBA00022737"/>
    </source>
</evidence>
<dbReference type="EMBL" id="CALNXK010000038">
    <property type="protein sequence ID" value="CAH3123180.1"/>
    <property type="molecule type" value="Genomic_DNA"/>
</dbReference>
<organism evidence="4 5">
    <name type="scientific">Porites lobata</name>
    <dbReference type="NCBI Taxonomy" id="104759"/>
    <lineage>
        <taxon>Eukaryota</taxon>
        <taxon>Metazoa</taxon>
        <taxon>Cnidaria</taxon>
        <taxon>Anthozoa</taxon>
        <taxon>Hexacorallia</taxon>
        <taxon>Scleractinia</taxon>
        <taxon>Fungiina</taxon>
        <taxon>Poritidae</taxon>
        <taxon>Porites</taxon>
    </lineage>
</organism>
<evidence type="ECO:0000256" key="1">
    <source>
        <dbReference type="ARBA" id="ARBA00009646"/>
    </source>
</evidence>
<sequence length="291" mass="32351">QSATLTLYQDEDYAGKAEELKANCTDSQDLSESFPKGVRSIILEENAPKMHVFTRVGYHGAHVTLEPGRRYPSLDAMGLENPVLSFRKFYNVSKTATLVLYQDEGYGGKALELENNTAESEDLTNDLPNGAHSIVLKENAEKMRVFTKVGHNGAQVTLEPGRRYSSLSAMGLENPVMSMKKQFIANEQAERRRSVCEAASLMPREELQQAEKFSIVLGGELDQNAPDSSDLTSTFPKGARSIVLKEKAPKWQVFTQVGYNGTQVTIYPGRLYSSLREMGLENPVMSMRKSQ</sequence>
<evidence type="ECO:0000313" key="5">
    <source>
        <dbReference type="Proteomes" id="UP001159405"/>
    </source>
</evidence>
<keyword evidence="2" id="KW-0677">Repeat</keyword>
<dbReference type="Gene3D" id="2.60.20.10">
    <property type="entry name" value="Crystallins"/>
    <property type="match status" value="2"/>
</dbReference>
<dbReference type="PROSITE" id="PS50915">
    <property type="entry name" value="CRYSTALLIN_BETA_GAMMA"/>
    <property type="match status" value="1"/>
</dbReference>
<feature type="domain" description="Beta/gamma crystallin 'Greek key'" evidence="3">
    <location>
        <begin position="96"/>
        <end position="147"/>
    </location>
</feature>
<evidence type="ECO:0000313" key="4">
    <source>
        <dbReference type="EMBL" id="CAH3123180.1"/>
    </source>
</evidence>
<accession>A0ABN8NZ89</accession>
<dbReference type="SUPFAM" id="SSF49695">
    <property type="entry name" value="gamma-Crystallin-like"/>
    <property type="match status" value="1"/>
</dbReference>
<name>A0ABN8NZ89_9CNID</name>
<dbReference type="InterPro" id="IPR011024">
    <property type="entry name" value="G_crystallin-like"/>
</dbReference>
<protein>
    <recommendedName>
        <fullName evidence="3">Beta/gamma crystallin 'Greek key' domain-containing protein</fullName>
    </recommendedName>
</protein>
<dbReference type="InterPro" id="IPR001064">
    <property type="entry name" value="Beta/gamma_crystallin"/>
</dbReference>
<reference evidence="4 5" key="1">
    <citation type="submission" date="2022-05" db="EMBL/GenBank/DDBJ databases">
        <authorList>
            <consortium name="Genoscope - CEA"/>
            <person name="William W."/>
        </authorList>
    </citation>
    <scope>NUCLEOTIDE SEQUENCE [LARGE SCALE GENOMIC DNA]</scope>
</reference>
<comment type="caution">
    <text evidence="4">The sequence shown here is derived from an EMBL/GenBank/DDBJ whole genome shotgun (WGS) entry which is preliminary data.</text>
</comment>
<feature type="non-terminal residue" evidence="4">
    <location>
        <position position="1"/>
    </location>
</feature>
<proteinExistence type="inferred from homology"/>
<dbReference type="Proteomes" id="UP001159405">
    <property type="component" value="Unassembled WGS sequence"/>
</dbReference>
<evidence type="ECO:0000259" key="3">
    <source>
        <dbReference type="PROSITE" id="PS50915"/>
    </source>
</evidence>
<gene>
    <name evidence="4" type="ORF">PLOB_00029833</name>
</gene>
<comment type="similarity">
    <text evidence="1">Belongs to the beta/gamma-crystallin family.</text>
</comment>